<proteinExistence type="predicted"/>
<dbReference type="AlphaFoldDB" id="A0A6M3JZF9"/>
<sequence length="145" mass="16723">MIETPDRTREKIQAIASKNFSVERQDKIARDQIVLNRAADFHPSISKVYLTDLSEVPDRIKNYPPQCQAAYVITYNRWLAKHGDVPKSIRAGSKAAQCKRDQIEHRLKLRRAEAQGRTISEAGRDLKEHTLDWMERGKRVQIVVS</sequence>
<reference evidence="2" key="1">
    <citation type="submission" date="2020-03" db="EMBL/GenBank/DDBJ databases">
        <title>The deep terrestrial virosphere.</title>
        <authorList>
            <person name="Holmfeldt K."/>
            <person name="Nilsson E."/>
            <person name="Simone D."/>
            <person name="Lopez-Fernandez M."/>
            <person name="Wu X."/>
            <person name="de Brujin I."/>
            <person name="Lundin D."/>
            <person name="Andersson A."/>
            <person name="Bertilsson S."/>
            <person name="Dopson M."/>
        </authorList>
    </citation>
    <scope>NUCLEOTIDE SEQUENCE</scope>
    <source>
        <strain evidence="2">MM415A01834</strain>
        <strain evidence="1">MM415B00334</strain>
    </source>
</reference>
<gene>
    <name evidence="2" type="ORF">MM415A01834_0006</name>
    <name evidence="1" type="ORF">MM415B00334_0039</name>
</gene>
<evidence type="ECO:0000313" key="2">
    <source>
        <dbReference type="EMBL" id="QJA75284.1"/>
    </source>
</evidence>
<evidence type="ECO:0000313" key="1">
    <source>
        <dbReference type="EMBL" id="QJA66786.1"/>
    </source>
</evidence>
<dbReference type="EMBL" id="MT141560">
    <property type="protein sequence ID" value="QJA66786.1"/>
    <property type="molecule type" value="Genomic_DNA"/>
</dbReference>
<accession>A0A6M3JZF9</accession>
<name>A0A6M3JZF9_9ZZZZ</name>
<organism evidence="2">
    <name type="scientific">viral metagenome</name>
    <dbReference type="NCBI Taxonomy" id="1070528"/>
    <lineage>
        <taxon>unclassified sequences</taxon>
        <taxon>metagenomes</taxon>
        <taxon>organismal metagenomes</taxon>
    </lineage>
</organism>
<dbReference type="EMBL" id="MT142153">
    <property type="protein sequence ID" value="QJA75284.1"/>
    <property type="molecule type" value="Genomic_DNA"/>
</dbReference>
<protein>
    <submittedName>
        <fullName evidence="2">Uncharacterized protein</fullName>
    </submittedName>
</protein>